<protein>
    <submittedName>
        <fullName evidence="1">Uncharacterized protein</fullName>
    </submittedName>
</protein>
<dbReference type="KEGG" id="rqi:C1M55_21115"/>
<sequence>MGPVSAILRRGTPADLPTDKACVRREPVSVGAAVRGLLGQPHLHIFAHMFDNLILHAAHSITPAASGRPERNYPFRHFGLL</sequence>
<reference evidence="1 2" key="1">
    <citation type="submission" date="2017-07" db="EMBL/GenBank/DDBJ databases">
        <title>Draft sequence of Rhodococcus enclensis 23b-28.</title>
        <authorList>
            <person name="Besaury L."/>
            <person name="Sancelme M."/>
            <person name="Amato P."/>
            <person name="Lallement A."/>
            <person name="Delort A.-M."/>
        </authorList>
    </citation>
    <scope>NUCLEOTIDE SEQUENCE [LARGE SCALE GENOMIC DNA]</scope>
    <source>
        <strain evidence="1 2">23b-28</strain>
    </source>
</reference>
<dbReference type="AlphaFoldDB" id="A0A2A5J9E2"/>
<name>A0A2A5J9E2_RHOSG</name>
<comment type="caution">
    <text evidence="1">The sequence shown here is derived from an EMBL/GenBank/DDBJ whole genome shotgun (WGS) entry which is preliminary data.</text>
</comment>
<dbReference type="EMBL" id="NOVD01000015">
    <property type="protein sequence ID" value="PCK25611.1"/>
    <property type="molecule type" value="Genomic_DNA"/>
</dbReference>
<evidence type="ECO:0000313" key="2">
    <source>
        <dbReference type="Proteomes" id="UP000230886"/>
    </source>
</evidence>
<proteinExistence type="predicted"/>
<organism evidence="1 2">
    <name type="scientific">Rhodococcus qingshengii</name>
    <dbReference type="NCBI Taxonomy" id="334542"/>
    <lineage>
        <taxon>Bacteria</taxon>
        <taxon>Bacillati</taxon>
        <taxon>Actinomycetota</taxon>
        <taxon>Actinomycetes</taxon>
        <taxon>Mycobacteriales</taxon>
        <taxon>Nocardiaceae</taxon>
        <taxon>Rhodococcus</taxon>
        <taxon>Rhodococcus erythropolis group</taxon>
    </lineage>
</organism>
<gene>
    <name evidence="1" type="ORF">CHR55_20150</name>
</gene>
<dbReference type="Proteomes" id="UP000230886">
    <property type="component" value="Unassembled WGS sequence"/>
</dbReference>
<accession>A0A2A5J9E2</accession>
<evidence type="ECO:0000313" key="1">
    <source>
        <dbReference type="EMBL" id="PCK25611.1"/>
    </source>
</evidence>